<evidence type="ECO:0000313" key="1">
    <source>
        <dbReference type="EMBL" id="WZK89184.1"/>
    </source>
</evidence>
<accession>A0ABZ2XV15</accession>
<dbReference type="EMBL" id="CP123584">
    <property type="protein sequence ID" value="WZK89184.1"/>
    <property type="molecule type" value="Genomic_DNA"/>
</dbReference>
<sequence>MAKELSNPVASLISVPFQFNYDSGYGPSGSGKRTFMNLQPVVPISLGDNWNLISRTIIPLIDQQDFVPGTSQNGIGDIVQSLFLSPKQPTKGGLIWGVGPAFLLPTGGNTLGADQFAAGITGVVLKQSGPWTYGGLANHLWDVGKGSGSTDISTTFVQPFLSYTTPDAWTFTLNSETTYDWIRKDTALPVNFVVTKLVNIGDQPVSIGAGVRYWADSTTNGPDGWGARLVLTFLFPK</sequence>
<gene>
    <name evidence="1" type="ORF">QEZ52_01135</name>
</gene>
<dbReference type="Proteomes" id="UP001623232">
    <property type="component" value="Chromosome"/>
</dbReference>
<protein>
    <submittedName>
        <fullName evidence="1">Transporter</fullName>
    </submittedName>
</protein>
<reference evidence="1 2" key="1">
    <citation type="submission" date="2023-04" db="EMBL/GenBank/DDBJ databases">
        <title>Complete genome sequence of Alisedimentitalea scapharcae.</title>
        <authorList>
            <person name="Rong J.-C."/>
            <person name="Yi M.-L."/>
            <person name="Zhao Q."/>
        </authorList>
    </citation>
    <scope>NUCLEOTIDE SEQUENCE [LARGE SCALE GENOMIC DNA]</scope>
    <source>
        <strain evidence="1 2">KCTC 42119</strain>
    </source>
</reference>
<evidence type="ECO:0000313" key="2">
    <source>
        <dbReference type="Proteomes" id="UP001623232"/>
    </source>
</evidence>
<name>A0ABZ2XV15_9RHOB</name>
<proteinExistence type="predicted"/>
<dbReference type="RefSeq" id="WP_406647206.1">
    <property type="nucleotide sequence ID" value="NZ_CP123584.1"/>
</dbReference>
<organism evidence="1 2">
    <name type="scientific">Aliisedimentitalea scapharcae</name>
    <dbReference type="NCBI Taxonomy" id="1524259"/>
    <lineage>
        <taxon>Bacteria</taxon>
        <taxon>Pseudomonadati</taxon>
        <taxon>Pseudomonadota</taxon>
        <taxon>Alphaproteobacteria</taxon>
        <taxon>Rhodobacterales</taxon>
        <taxon>Roseobacteraceae</taxon>
        <taxon>Aliisedimentitalea</taxon>
    </lineage>
</organism>
<keyword evidence="2" id="KW-1185">Reference proteome</keyword>